<evidence type="ECO:0000313" key="5">
    <source>
        <dbReference type="Proteomes" id="UP000663842"/>
    </source>
</evidence>
<evidence type="ECO:0000313" key="3">
    <source>
        <dbReference type="EMBL" id="CAF3775040.1"/>
    </source>
</evidence>
<name>A0A819A4N6_9BILA</name>
<reference evidence="4" key="1">
    <citation type="submission" date="2021-02" db="EMBL/GenBank/DDBJ databases">
        <authorList>
            <person name="Nowell W R."/>
        </authorList>
    </citation>
    <scope>NUCLEOTIDE SEQUENCE</scope>
</reference>
<dbReference type="Proteomes" id="UP000681967">
    <property type="component" value="Unassembled WGS sequence"/>
</dbReference>
<comment type="caution">
    <text evidence="4">The sequence shown here is derived from an EMBL/GenBank/DDBJ whole genome shotgun (WGS) entry which is preliminary data.</text>
</comment>
<dbReference type="EMBL" id="CAJOBF010000223">
    <property type="protein sequence ID" value="CAF3776527.1"/>
    <property type="molecule type" value="Genomic_DNA"/>
</dbReference>
<feature type="repeat" description="ANK" evidence="1">
    <location>
        <begin position="44"/>
        <end position="76"/>
    </location>
</feature>
<evidence type="ECO:0000256" key="1">
    <source>
        <dbReference type="PROSITE-ProRule" id="PRU00023"/>
    </source>
</evidence>
<dbReference type="AlphaFoldDB" id="A0A819A4N6"/>
<feature type="chain" id="PRO_5036234683" evidence="2">
    <location>
        <begin position="19"/>
        <end position="445"/>
    </location>
</feature>
<proteinExistence type="predicted"/>
<sequence>MMITIQILLISCITYVKKNEIEKVRSILPFIVDINIINKIQNSTGSTCLHVACYYGHRDMVKILLEYGAQHSIRNLRHNLTPFEEAHTDDIKELFLERRKLVSYKDYDYIEWSIAGDNLLEKRREFPQAIDLYKTYDNHHLVSKLLAEVIHYYLNEYLVNQTNDGTHPEDQITRKKIETIETNFKEAIEKQDYLTYFIKAYTLTTFFYRVLNKHLALYVLEYFDRTKDFSSNYRLVNCLVHIVTLIIYHPNLPQYRYKGLCYRGMRITQNDLNQYRLNQHILNRTFLSTSDDRQVAEMFSGEGQQSKMRFTPGNNHRYTKFIYETGTSTLRRIHFVARSLHRTTFRRVLAKATIPRYNNSVEGWHNAFANRVALNHPNIVKLAEKIRREQSKFEVDMTKILQGHNIKTKKACYRKLDERINRLVNGFDASQLDEFLKNMAANVTL</sequence>
<dbReference type="SUPFAM" id="SSF56399">
    <property type="entry name" value="ADP-ribosylation"/>
    <property type="match status" value="1"/>
</dbReference>
<dbReference type="SUPFAM" id="SSF48403">
    <property type="entry name" value="Ankyrin repeat"/>
    <property type="match status" value="1"/>
</dbReference>
<dbReference type="PROSITE" id="PS50088">
    <property type="entry name" value="ANK_REPEAT"/>
    <property type="match status" value="1"/>
</dbReference>
<dbReference type="Pfam" id="PF12796">
    <property type="entry name" value="Ank_2"/>
    <property type="match status" value="1"/>
</dbReference>
<organism evidence="4 5">
    <name type="scientific">Rotaria magnacalcarata</name>
    <dbReference type="NCBI Taxonomy" id="392030"/>
    <lineage>
        <taxon>Eukaryota</taxon>
        <taxon>Metazoa</taxon>
        <taxon>Spiralia</taxon>
        <taxon>Gnathifera</taxon>
        <taxon>Rotifera</taxon>
        <taxon>Eurotatoria</taxon>
        <taxon>Bdelloidea</taxon>
        <taxon>Philodinida</taxon>
        <taxon>Philodinidae</taxon>
        <taxon>Rotaria</taxon>
    </lineage>
</organism>
<accession>A0A819A4N6</accession>
<dbReference type="EMBL" id="CAJOBH010000252">
    <property type="protein sequence ID" value="CAF3775040.1"/>
    <property type="molecule type" value="Genomic_DNA"/>
</dbReference>
<protein>
    <submittedName>
        <fullName evidence="4">Uncharacterized protein</fullName>
    </submittedName>
</protein>
<dbReference type="InterPro" id="IPR036770">
    <property type="entry name" value="Ankyrin_rpt-contain_sf"/>
</dbReference>
<dbReference type="SMART" id="SM00248">
    <property type="entry name" value="ANK"/>
    <property type="match status" value="1"/>
</dbReference>
<evidence type="ECO:0000313" key="4">
    <source>
        <dbReference type="EMBL" id="CAF3776527.1"/>
    </source>
</evidence>
<keyword evidence="1" id="KW-0040">ANK repeat</keyword>
<dbReference type="Gene3D" id="3.90.176.10">
    <property type="entry name" value="Toxin ADP-ribosyltransferase, Chain A, domain 1"/>
    <property type="match status" value="1"/>
</dbReference>
<dbReference type="Gene3D" id="1.25.40.20">
    <property type="entry name" value="Ankyrin repeat-containing domain"/>
    <property type="match status" value="1"/>
</dbReference>
<dbReference type="PROSITE" id="PS50297">
    <property type="entry name" value="ANK_REP_REGION"/>
    <property type="match status" value="1"/>
</dbReference>
<feature type="signal peptide" evidence="2">
    <location>
        <begin position="1"/>
        <end position="18"/>
    </location>
</feature>
<keyword evidence="2" id="KW-0732">Signal</keyword>
<gene>
    <name evidence="3" type="ORF">BYL167_LOCUS1620</name>
    <name evidence="4" type="ORF">UXM345_LOCUS3442</name>
</gene>
<dbReference type="Proteomes" id="UP000663842">
    <property type="component" value="Unassembled WGS sequence"/>
</dbReference>
<dbReference type="InterPro" id="IPR002110">
    <property type="entry name" value="Ankyrin_rpt"/>
</dbReference>
<evidence type="ECO:0000256" key="2">
    <source>
        <dbReference type="SAM" id="SignalP"/>
    </source>
</evidence>